<dbReference type="AlphaFoldDB" id="A0A8T0G0E2"/>
<dbReference type="InterPro" id="IPR021109">
    <property type="entry name" value="Peptidase_aspartic_dom_sf"/>
</dbReference>
<dbReference type="EMBL" id="JABXBU010000002">
    <property type="protein sequence ID" value="KAF8795289.1"/>
    <property type="molecule type" value="Genomic_DNA"/>
</dbReference>
<name>A0A8T0G0E2_ARGBR</name>
<dbReference type="PROSITE" id="PS00141">
    <property type="entry name" value="ASP_PROTEASE"/>
    <property type="match status" value="1"/>
</dbReference>
<dbReference type="GO" id="GO:0006508">
    <property type="term" value="P:proteolysis"/>
    <property type="evidence" value="ECO:0007669"/>
    <property type="project" value="InterPro"/>
</dbReference>
<dbReference type="GO" id="GO:0004190">
    <property type="term" value="F:aspartic-type endopeptidase activity"/>
    <property type="evidence" value="ECO:0007669"/>
    <property type="project" value="InterPro"/>
</dbReference>
<evidence type="ECO:0000313" key="4">
    <source>
        <dbReference type="Proteomes" id="UP000807504"/>
    </source>
</evidence>
<reference evidence="3" key="1">
    <citation type="journal article" date="2020" name="bioRxiv">
        <title>Chromosome-level reference genome of the European wasp spider Argiope bruennichi: a resource for studies on range expansion and evolutionary adaptation.</title>
        <authorList>
            <person name="Sheffer M.M."/>
            <person name="Hoppe A."/>
            <person name="Krehenwinkel H."/>
            <person name="Uhl G."/>
            <person name="Kuss A.W."/>
            <person name="Jensen L."/>
            <person name="Jensen C."/>
            <person name="Gillespie R.G."/>
            <person name="Hoff K.J."/>
            <person name="Prost S."/>
        </authorList>
    </citation>
    <scope>NUCLEOTIDE SEQUENCE</scope>
</reference>
<dbReference type="InterPro" id="IPR001969">
    <property type="entry name" value="Aspartic_peptidase_AS"/>
</dbReference>
<gene>
    <name evidence="3" type="ORF">HNY73_003157</name>
</gene>
<comment type="caution">
    <text evidence="3">The sequence shown here is derived from an EMBL/GenBank/DDBJ whole genome shotgun (WGS) entry which is preliminary data.</text>
</comment>
<dbReference type="InterPro" id="IPR043502">
    <property type="entry name" value="DNA/RNA_pol_sf"/>
</dbReference>
<dbReference type="Gene3D" id="2.40.70.10">
    <property type="entry name" value="Acid Proteases"/>
    <property type="match status" value="1"/>
</dbReference>
<organism evidence="3 4">
    <name type="scientific">Argiope bruennichi</name>
    <name type="common">Wasp spider</name>
    <name type="synonym">Aranea bruennichi</name>
    <dbReference type="NCBI Taxonomy" id="94029"/>
    <lineage>
        <taxon>Eukaryota</taxon>
        <taxon>Metazoa</taxon>
        <taxon>Ecdysozoa</taxon>
        <taxon>Arthropoda</taxon>
        <taxon>Chelicerata</taxon>
        <taxon>Arachnida</taxon>
        <taxon>Araneae</taxon>
        <taxon>Araneomorphae</taxon>
        <taxon>Entelegynae</taxon>
        <taxon>Araneoidea</taxon>
        <taxon>Araneidae</taxon>
        <taxon>Argiope</taxon>
    </lineage>
</organism>
<evidence type="ECO:0000256" key="1">
    <source>
        <dbReference type="ARBA" id="ARBA00022801"/>
    </source>
</evidence>
<dbReference type="Gene3D" id="3.10.10.10">
    <property type="entry name" value="HIV Type 1 Reverse Transcriptase, subunit A, domain 1"/>
    <property type="match status" value="1"/>
</dbReference>
<accession>A0A8T0G0E2</accession>
<evidence type="ECO:0000313" key="3">
    <source>
        <dbReference type="EMBL" id="KAF8795289.1"/>
    </source>
</evidence>
<sequence>MTPDTEDVYSHLKTELINRSGKSSQQEIRQLLSGEELNDRKPSELLRNMKRRAETLKVPEKFMLELFLQRLPTSVQTILAAVIDLTLDKAAKISDKILEVTPVPMEIHAVNKINSNSVEEKLLREIEKLNARIDKLEFSRSRSPFRRNRSNHIRLLVSPSFRKKLQTRKMRFALQFSGKRKWRRINETYSLPQTSRRLFIRDQISNISFLVDTGSDVSVIPANICQKRNPSQQTTFAPNSSPINVYGQKKTLSLDFKLRRAYSWTFLIGDITTPILGADFLYFHELVPNMNNKCVTDLKTKFHSTDHVKEASVHSVKTVSGDSVYHTLLSEFPSITKLPDPNQIVKHNTLHFITTIGPPVVAKPRRLAPVRLKIAKVEFQNMNRLGHLRHSKSNYSSPLHMVPKKGTLRVETSWRLSCFKCADCKRKIPYPMYIRLHIRIAWGKSI</sequence>
<feature type="domain" description="Peptidase A2" evidence="2">
    <location>
        <begin position="207"/>
        <end position="280"/>
    </location>
</feature>
<dbReference type="PANTHER" id="PTHR33327:SF3">
    <property type="entry name" value="RNA-DIRECTED DNA POLYMERASE"/>
    <property type="match status" value="1"/>
</dbReference>
<dbReference type="PROSITE" id="PS50175">
    <property type="entry name" value="ASP_PROT_RETROV"/>
    <property type="match status" value="1"/>
</dbReference>
<keyword evidence="1" id="KW-0378">Hydrolase</keyword>
<dbReference type="GO" id="GO:0071897">
    <property type="term" value="P:DNA biosynthetic process"/>
    <property type="evidence" value="ECO:0007669"/>
    <property type="project" value="UniProtKB-ARBA"/>
</dbReference>
<protein>
    <recommendedName>
        <fullName evidence="2">Peptidase A2 domain-containing protein</fullName>
    </recommendedName>
</protein>
<dbReference type="SUPFAM" id="SSF50630">
    <property type="entry name" value="Acid proteases"/>
    <property type="match status" value="1"/>
</dbReference>
<dbReference type="InterPro" id="IPR001995">
    <property type="entry name" value="Peptidase_A2_cat"/>
</dbReference>
<dbReference type="SUPFAM" id="SSF56672">
    <property type="entry name" value="DNA/RNA polymerases"/>
    <property type="match status" value="1"/>
</dbReference>
<reference evidence="3" key="2">
    <citation type="submission" date="2020-06" db="EMBL/GenBank/DDBJ databases">
        <authorList>
            <person name="Sheffer M."/>
        </authorList>
    </citation>
    <scope>NUCLEOTIDE SEQUENCE</scope>
</reference>
<proteinExistence type="predicted"/>
<dbReference type="Proteomes" id="UP000807504">
    <property type="component" value="Unassembled WGS sequence"/>
</dbReference>
<dbReference type="PANTHER" id="PTHR33327">
    <property type="entry name" value="ENDONUCLEASE"/>
    <property type="match status" value="1"/>
</dbReference>
<keyword evidence="4" id="KW-1185">Reference proteome</keyword>
<evidence type="ECO:0000259" key="2">
    <source>
        <dbReference type="PROSITE" id="PS50175"/>
    </source>
</evidence>